<dbReference type="InterPro" id="IPR007372">
    <property type="entry name" value="Lipid/polyisoprenoid-bd_YceI"/>
</dbReference>
<dbReference type="Pfam" id="PF04264">
    <property type="entry name" value="YceI"/>
    <property type="match status" value="1"/>
</dbReference>
<evidence type="ECO:0000313" key="3">
    <source>
        <dbReference type="Proteomes" id="UP000289857"/>
    </source>
</evidence>
<dbReference type="Gene3D" id="2.40.128.110">
    <property type="entry name" value="Lipid/polyisoprenoid-binding, YceI-like"/>
    <property type="match status" value="1"/>
</dbReference>
<sequence length="163" mass="18322">MQHAFWTIDTAASDVLIKPRRRVGRYLNSTITSTQGSIHIENDALTDATIEFDLDLSPNQRSTFSPKISFKSVGFQKINANINFIKGILTMNNVSKMVEMEAVLTSLTQENGINKAGFEIYGTLTKREFGWNDHEPIMIDGFPLGQHINLTAHLEFTQYALAQ</sequence>
<name>A0A4Q1KD22_9FLAO</name>
<protein>
    <submittedName>
        <fullName evidence="2">YceI family protein</fullName>
    </submittedName>
</protein>
<dbReference type="AlphaFoldDB" id="A0A4Q1KD22"/>
<dbReference type="EMBL" id="SBKN01000001">
    <property type="protein sequence ID" value="RXR24566.1"/>
    <property type="molecule type" value="Genomic_DNA"/>
</dbReference>
<dbReference type="RefSeq" id="WP_129460544.1">
    <property type="nucleotide sequence ID" value="NZ_SBKN01000001.1"/>
</dbReference>
<reference evidence="3" key="1">
    <citation type="submission" date="2019-01" db="EMBL/GenBank/DDBJ databases">
        <title>Cytophagaceae bacterium strain CAR-16.</title>
        <authorList>
            <person name="Chen W.-M."/>
        </authorList>
    </citation>
    <scope>NUCLEOTIDE SEQUENCE [LARGE SCALE GENOMIC DNA]</scope>
    <source>
        <strain evidence="3">WWJ-16</strain>
    </source>
</reference>
<dbReference type="OrthoDB" id="9811006at2"/>
<organism evidence="2 3">
    <name type="scientific">Flavobacterium stagni</name>
    <dbReference type="NCBI Taxonomy" id="2506421"/>
    <lineage>
        <taxon>Bacteria</taxon>
        <taxon>Pseudomonadati</taxon>
        <taxon>Bacteroidota</taxon>
        <taxon>Flavobacteriia</taxon>
        <taxon>Flavobacteriales</taxon>
        <taxon>Flavobacteriaceae</taxon>
        <taxon>Flavobacterium</taxon>
    </lineage>
</organism>
<evidence type="ECO:0000259" key="1">
    <source>
        <dbReference type="Pfam" id="PF04264"/>
    </source>
</evidence>
<keyword evidence="3" id="KW-1185">Reference proteome</keyword>
<accession>A0A4Q1KD22</accession>
<comment type="caution">
    <text evidence="2">The sequence shown here is derived from an EMBL/GenBank/DDBJ whole genome shotgun (WGS) entry which is preliminary data.</text>
</comment>
<dbReference type="SUPFAM" id="SSF101874">
    <property type="entry name" value="YceI-like"/>
    <property type="match status" value="1"/>
</dbReference>
<proteinExistence type="predicted"/>
<feature type="domain" description="Lipid/polyisoprenoid-binding YceI-like" evidence="1">
    <location>
        <begin position="66"/>
        <end position="156"/>
    </location>
</feature>
<gene>
    <name evidence="2" type="ORF">EQG61_03725</name>
</gene>
<evidence type="ECO:0000313" key="2">
    <source>
        <dbReference type="EMBL" id="RXR24566.1"/>
    </source>
</evidence>
<dbReference type="Proteomes" id="UP000289857">
    <property type="component" value="Unassembled WGS sequence"/>
</dbReference>
<dbReference type="InterPro" id="IPR036761">
    <property type="entry name" value="TTHA0802/YceI-like_sf"/>
</dbReference>